<gene>
    <name evidence="2" type="ORF">KL928_003525</name>
</gene>
<dbReference type="AlphaFoldDB" id="A0AAN6DEN3"/>
<dbReference type="InterPro" id="IPR018555">
    <property type="entry name" value="C630.06c-like"/>
</dbReference>
<comment type="caution">
    <text evidence="2">The sequence shown here is derived from an EMBL/GenBank/DDBJ whole genome shotgun (WGS) entry which is preliminary data.</text>
</comment>
<feature type="compositionally biased region" description="Basic and acidic residues" evidence="1">
    <location>
        <begin position="1"/>
        <end position="10"/>
    </location>
</feature>
<organism evidence="2 3">
    <name type="scientific">Pichia angusta</name>
    <name type="common">Yeast</name>
    <name type="synonym">Hansenula polymorpha</name>
    <dbReference type="NCBI Taxonomy" id="870730"/>
    <lineage>
        <taxon>Eukaryota</taxon>
        <taxon>Fungi</taxon>
        <taxon>Dikarya</taxon>
        <taxon>Ascomycota</taxon>
        <taxon>Saccharomycotina</taxon>
        <taxon>Pichiomycetes</taxon>
        <taxon>Pichiales</taxon>
        <taxon>Pichiaceae</taxon>
        <taxon>Ogataea</taxon>
    </lineage>
</organism>
<feature type="region of interest" description="Disordered" evidence="1">
    <location>
        <begin position="1"/>
        <end position="20"/>
    </location>
</feature>
<evidence type="ECO:0000256" key="1">
    <source>
        <dbReference type="SAM" id="MobiDB-lite"/>
    </source>
</evidence>
<sequence length="153" mass="17472">MSVVSRKEVFGNDEPVDDAGHEYTFDPGIEFEIVDVADVAPKPQPEAIETFPLFSGAADVQVSLEEKEYVYELRRENTERPQSYYSAQYSSQEKAEFEQAAIDGEEIISQSRNVIPSKYKLVVLDRQQDTQRPVTARTQTKRTHSCKYSDRAE</sequence>
<reference evidence="2" key="1">
    <citation type="journal article" date="2021" name="G3 (Bethesda)">
        <title>Genomic diversity, chromosomal rearrangements, and interspecies hybridization in the ogataea polymorpha species complex.</title>
        <authorList>
            <person name="Hanson S.J."/>
            <person name="Cinneide E.O."/>
            <person name="Salzberg L.I."/>
            <person name="Wolfe K.H."/>
            <person name="McGowan J."/>
            <person name="Fitzpatrick D.A."/>
            <person name="Matlin K."/>
        </authorList>
    </citation>
    <scope>NUCLEOTIDE SEQUENCE</scope>
    <source>
        <strain evidence="2">61-244</strain>
    </source>
</reference>
<accession>A0AAN6DEN3</accession>
<dbReference type="RefSeq" id="XP_043058967.1">
    <property type="nucleotide sequence ID" value="XM_043204122.1"/>
</dbReference>
<dbReference type="GeneID" id="66127576"/>
<evidence type="ECO:0000313" key="3">
    <source>
        <dbReference type="Proteomes" id="UP001196530"/>
    </source>
</evidence>
<proteinExistence type="predicted"/>
<evidence type="ECO:0000313" key="2">
    <source>
        <dbReference type="EMBL" id="KAG7817626.1"/>
    </source>
</evidence>
<name>A0AAN6DEN3_PICAN</name>
<dbReference type="Proteomes" id="UP001196530">
    <property type="component" value="Unassembled WGS sequence"/>
</dbReference>
<dbReference type="EMBL" id="JAHLUX010000007">
    <property type="protein sequence ID" value="KAG7817626.1"/>
    <property type="molecule type" value="Genomic_DNA"/>
</dbReference>
<protein>
    <submittedName>
        <fullName evidence="2">Uncharacterized protein</fullName>
    </submittedName>
</protein>
<dbReference type="Pfam" id="PF09428">
    <property type="entry name" value="DUF2011"/>
    <property type="match status" value="1"/>
</dbReference>
<feature type="region of interest" description="Disordered" evidence="1">
    <location>
        <begin position="128"/>
        <end position="153"/>
    </location>
</feature>